<feature type="transmembrane region" description="Helical" evidence="2">
    <location>
        <begin position="733"/>
        <end position="754"/>
    </location>
</feature>
<keyword evidence="2" id="KW-1133">Transmembrane helix</keyword>
<evidence type="ECO:0000313" key="6">
    <source>
        <dbReference type="RefSeq" id="XP_055875186.1"/>
    </source>
</evidence>
<organism evidence="3 6">
    <name type="scientific">Biomphalaria glabrata</name>
    <name type="common">Bloodfluke planorb</name>
    <name type="synonym">Freshwater snail</name>
    <dbReference type="NCBI Taxonomy" id="6526"/>
    <lineage>
        <taxon>Eukaryota</taxon>
        <taxon>Metazoa</taxon>
        <taxon>Spiralia</taxon>
        <taxon>Lophotrochozoa</taxon>
        <taxon>Mollusca</taxon>
        <taxon>Gastropoda</taxon>
        <taxon>Heterobranchia</taxon>
        <taxon>Euthyneura</taxon>
        <taxon>Panpulmonata</taxon>
        <taxon>Hygrophila</taxon>
        <taxon>Lymnaeoidea</taxon>
        <taxon>Planorbidae</taxon>
        <taxon>Biomphalaria</taxon>
    </lineage>
</organism>
<feature type="transmembrane region" description="Helical" evidence="2">
    <location>
        <begin position="553"/>
        <end position="573"/>
    </location>
</feature>
<gene>
    <name evidence="4 5 6 7 8" type="primary">LOC106078643</name>
</gene>
<evidence type="ECO:0000256" key="1">
    <source>
        <dbReference type="SAM" id="MobiDB-lite"/>
    </source>
</evidence>
<keyword evidence="3" id="KW-1185">Reference proteome</keyword>
<keyword evidence="2" id="KW-0812">Transmembrane</keyword>
<dbReference type="RefSeq" id="XP_055875184.1">
    <property type="nucleotide sequence ID" value="XM_056019209.1"/>
</dbReference>
<evidence type="ECO:0000313" key="5">
    <source>
        <dbReference type="RefSeq" id="XP_055875184.1"/>
    </source>
</evidence>
<proteinExistence type="predicted"/>
<feature type="transmembrane region" description="Helical" evidence="2">
    <location>
        <begin position="643"/>
        <end position="668"/>
    </location>
</feature>
<dbReference type="OrthoDB" id="10003277at2759"/>
<dbReference type="RefSeq" id="XP_055875186.1">
    <property type="nucleotide sequence ID" value="XM_056019211.1"/>
</dbReference>
<dbReference type="Proteomes" id="UP001165740">
    <property type="component" value="Chromosome 2"/>
</dbReference>
<dbReference type="OMA" id="AVIRYWI"/>
<sequence length="1195" mass="137029">MSDSENMSATQPEREGLVFHIDADKLEPQTAAVVGSIKKLAESLLFHWKTFPIVLPDSITQRRVEEASVDNGDNLGVVQFKDLFIAPSFDELEDVATDENGKLKKLKDEQLNMIRKTAEFEVPSHNFQGQTHRWRLSRLIQKGSEKTRNSLLGDLSRSLSLLIITARNRFCSDFFSMKEAARGWGNGFWNLLDILIGMPSTTPGDICQKLHEERMRYLVAELDIKPNLKRELNVYCDYIKSQCSLSAANKSKTSELHPPPIPYRYQTPKGQDIDLRLFNRDLMNNSLGILSNILDRQAKGWHIQMRIKLIRHYHDQGLTKEEISQKVTEDIMDHYLNKVFSSITTNAELDVLQPGLGALLVNQARSILVMMKAQKNVQQKLEMHKEKLMKHLQDTYPIKSRIDTWVKEQIRAFEREFVRQNLWTAHEEAISLCEEEGLEQTVYFLKRDLNFIKEREAVLKKELERVKIPTREYNFYTNIWFPQNWIVRQSPFGGRAEIIPTVIRSTEPLHTNSLDLNTRFTVQKQISRVTSTRYPFWRWWNFLHRSWSFTWNLIYLFGVIIPWCSPFGLRALIWPTAFVPDLEQSRFDGSLYPRMSSKTHTLLSRLRALWSNVKVSRDNFEAAPDRSFLGKSMTRHFNRLWNYVLKGAFGSVIIVSIFPIICITVSALSLTASFLAPVWVPCGILLGHAFCFLIWDIDNPRSEKNKISILMEALVWNFLLQGCLQPISAVLVGAVVCPAASFLIFLVGIVRFCLRNFWDTAMFHVIIKTRGRVPGSDGFVARRIAGPGLASNYFFQIRPEQALAAVEAKIEYDELEAWKKQMVSVLEQPKEAYRNFVEQCFKPFSAALSDQGVYHKLCKELNSFLAELNSKVSDREGKLNTGLNSELQRRIKLPESDLKLTLAYTAKLLEEFYPDHVIARSGVSEEQFWEKLDLEFRDWRGFAAAKLKEIFAASFLVPLEETDNYFHLKVNHMNIKRYAEMLSSANFHDDLDMVVELHTPEGEITGQPPYLEVGFFDPSQKHHVNTLQSLSIKGRRCRGGHGDNLTEFDKLEMALPIPHPAYIAIAIYNRENDSEPIDLNDINCHRIVRATKDVPYIDLNELSSIDPSNTELSTPDNATCKSVTITSHLAIQERSFSDEAVCKLSPQAQTPKSEDGAAPFPESDAAREKTAKTVYYEVEKDTSCVLNVSDDQNDL</sequence>
<name>A0A9W2ZJM4_BIOGL</name>
<evidence type="ECO:0000313" key="4">
    <source>
        <dbReference type="RefSeq" id="XP_055875183.1"/>
    </source>
</evidence>
<dbReference type="RefSeq" id="XP_055875187.1">
    <property type="nucleotide sequence ID" value="XM_056019212.1"/>
</dbReference>
<reference evidence="4 5" key="1">
    <citation type="submission" date="2025-04" db="UniProtKB">
        <authorList>
            <consortium name="RefSeq"/>
        </authorList>
    </citation>
    <scope>IDENTIFICATION</scope>
</reference>
<dbReference type="AlphaFoldDB" id="A0A9W2ZJM4"/>
<dbReference type="GeneID" id="106078643"/>
<dbReference type="PANTHER" id="PTHR37686:SF1">
    <property type="entry name" value="LD36006P"/>
    <property type="match status" value="1"/>
</dbReference>
<dbReference type="InterPro" id="IPR057435">
    <property type="entry name" value="Lips"/>
</dbReference>
<feature type="region of interest" description="Disordered" evidence="1">
    <location>
        <begin position="1145"/>
        <end position="1167"/>
    </location>
</feature>
<evidence type="ECO:0000313" key="8">
    <source>
        <dbReference type="RefSeq" id="XP_055875188.1"/>
    </source>
</evidence>
<dbReference type="Pfam" id="PF25228">
    <property type="entry name" value="Lips"/>
    <property type="match status" value="1"/>
</dbReference>
<evidence type="ECO:0000313" key="3">
    <source>
        <dbReference type="Proteomes" id="UP001165740"/>
    </source>
</evidence>
<keyword evidence="2" id="KW-0472">Membrane</keyword>
<dbReference type="RefSeq" id="XP_055875188.1">
    <property type="nucleotide sequence ID" value="XM_056019213.1"/>
</dbReference>
<feature type="transmembrane region" description="Helical" evidence="2">
    <location>
        <begin position="674"/>
        <end position="695"/>
    </location>
</feature>
<evidence type="ECO:0000256" key="2">
    <source>
        <dbReference type="SAM" id="Phobius"/>
    </source>
</evidence>
<evidence type="ECO:0000313" key="7">
    <source>
        <dbReference type="RefSeq" id="XP_055875187.1"/>
    </source>
</evidence>
<protein>
    <submittedName>
        <fullName evidence="4 5">Uncharacterized protein LOC106078643</fullName>
    </submittedName>
</protein>
<dbReference type="PANTHER" id="PTHR37686">
    <property type="entry name" value="LD36006P"/>
    <property type="match status" value="1"/>
</dbReference>
<accession>A0A9W2ZJM4</accession>
<dbReference type="RefSeq" id="XP_055875183.1">
    <property type="nucleotide sequence ID" value="XM_056019208.1"/>
</dbReference>